<reference evidence="3 4" key="2">
    <citation type="submission" date="2007-04" db="EMBL/GenBank/DDBJ databases">
        <title>Draft genome sequence of Eubacterium ventriosum (ATCC 27560).</title>
        <authorList>
            <person name="Sudarsanam P."/>
            <person name="Ley R."/>
            <person name="Guruge J."/>
            <person name="Turnbaugh P.J."/>
            <person name="Mahowald M."/>
            <person name="Liep D."/>
            <person name="Gordon J."/>
        </authorList>
    </citation>
    <scope>NUCLEOTIDE SEQUENCE [LARGE SCALE GENOMIC DNA]</scope>
    <source>
        <strain evidence="3 4">ATCC 27560</strain>
    </source>
</reference>
<organism evidence="3 4">
    <name type="scientific">Eubacterium ventriosum ATCC 27560</name>
    <dbReference type="NCBI Taxonomy" id="411463"/>
    <lineage>
        <taxon>Bacteria</taxon>
        <taxon>Bacillati</taxon>
        <taxon>Bacillota</taxon>
        <taxon>Clostridia</taxon>
        <taxon>Eubacteriales</taxon>
        <taxon>Eubacteriaceae</taxon>
        <taxon>Eubacterium</taxon>
    </lineage>
</organism>
<evidence type="ECO:0000313" key="3">
    <source>
        <dbReference type="EMBL" id="EDM49980.1"/>
    </source>
</evidence>
<dbReference type="AlphaFoldDB" id="A5ZA79"/>
<evidence type="ECO:0008006" key="5">
    <source>
        <dbReference type="Google" id="ProtNLM"/>
    </source>
</evidence>
<accession>A5ZA79</accession>
<feature type="domain" description="VWA-like" evidence="1">
    <location>
        <begin position="279"/>
        <end position="405"/>
    </location>
</feature>
<evidence type="ECO:0000259" key="2">
    <source>
        <dbReference type="Pfam" id="PF13203"/>
    </source>
</evidence>
<dbReference type="SUPFAM" id="SSF53300">
    <property type="entry name" value="vWA-like"/>
    <property type="match status" value="1"/>
</dbReference>
<dbReference type="PANTHER" id="PTHR38730">
    <property type="entry name" value="SLL7028 PROTEIN"/>
    <property type="match status" value="1"/>
</dbReference>
<protein>
    <recommendedName>
        <fullName evidence="5">Metallopeptidase domain-containing protein</fullName>
    </recommendedName>
</protein>
<name>A5ZA79_9FIRM</name>
<dbReference type="Pfam" id="PF09967">
    <property type="entry name" value="DUF2201"/>
    <property type="match status" value="1"/>
</dbReference>
<feature type="domain" description="Putative metallopeptidase" evidence="2">
    <location>
        <begin position="11"/>
        <end position="257"/>
    </location>
</feature>
<evidence type="ECO:0000259" key="1">
    <source>
        <dbReference type="Pfam" id="PF09967"/>
    </source>
</evidence>
<dbReference type="Gene3D" id="3.40.50.410">
    <property type="entry name" value="von Willebrand factor, type A domain"/>
    <property type="match status" value="1"/>
</dbReference>
<dbReference type="CDD" id="cd00198">
    <property type="entry name" value="vWFA"/>
    <property type="match status" value="1"/>
</dbReference>
<comment type="caution">
    <text evidence="3">The sequence shown here is derived from an EMBL/GenBank/DDBJ whole genome shotgun (WGS) entry which is preliminary data.</text>
</comment>
<gene>
    <name evidence="3" type="ORF">EUBVEN_02626</name>
</gene>
<dbReference type="InterPro" id="IPR025154">
    <property type="entry name" value="Put_metallopeptidase_dom"/>
</dbReference>
<dbReference type="Pfam" id="PF13203">
    <property type="entry name" value="DUF2201_N"/>
    <property type="match status" value="1"/>
</dbReference>
<dbReference type="OrthoDB" id="9809307at2"/>
<dbReference type="EMBL" id="AAVL02000038">
    <property type="protein sequence ID" value="EDM49980.1"/>
    <property type="molecule type" value="Genomic_DNA"/>
</dbReference>
<dbReference type="InterPro" id="IPR018698">
    <property type="entry name" value="VWA-like_dom"/>
</dbReference>
<evidence type="ECO:0000313" key="4">
    <source>
        <dbReference type="Proteomes" id="UP000006000"/>
    </source>
</evidence>
<proteinExistence type="predicted"/>
<dbReference type="Proteomes" id="UP000006000">
    <property type="component" value="Unassembled WGS sequence"/>
</dbReference>
<dbReference type="STRING" id="411463.EUBVEN_02626"/>
<dbReference type="HOGENOM" id="CLU_038906_1_0_9"/>
<reference evidence="3 4" key="1">
    <citation type="submission" date="2007-03" db="EMBL/GenBank/DDBJ databases">
        <authorList>
            <person name="Fulton L."/>
            <person name="Clifton S."/>
            <person name="Fulton B."/>
            <person name="Xu J."/>
            <person name="Minx P."/>
            <person name="Pepin K.H."/>
            <person name="Johnson M."/>
            <person name="Thiruvilangam P."/>
            <person name="Bhonagiri V."/>
            <person name="Nash W.E."/>
            <person name="Mardis E.R."/>
            <person name="Wilson R.K."/>
        </authorList>
    </citation>
    <scope>NUCLEOTIDE SEQUENCE [LARGE SCALE GENOMIC DNA]</scope>
    <source>
        <strain evidence="3 4">ATCC 27560</strain>
    </source>
</reference>
<dbReference type="eggNOG" id="COG3864">
    <property type="taxonomic scope" value="Bacteria"/>
</dbReference>
<sequence length="411" mass="47457">MELSSNKIKEYTKRLMLSKMRILCNNGFYGLLLMHMKYGLDAECGTAYTDGKVIRFDPKFLDELNDDELDFIMMHEILHVALQHCFRGRELEKELYNIACDIVVNSNILLSNNMDTRTITLRSDGEAMHLAPNGKEGYEYTAEEVYNMLQKNLGMNNAKLQSNGKTKNTTNIIDNHTKWQQIEKNEELEELWISRLDEVSKTIEIRDSIINRETMPAFAQRRLKELKNAQTDWREILIDFLQEEVVDYSFMPPDRRFDDCPFFLPDFNDKDIKPENILFMIDTSASMKDDMVTAAYSEVKGAIEQFNGKLIGMLGFFDAVVIEPVPFENEEEFEMIKAIGGGGTNFQIIFNYVKEYMTDNLPVSIIILTDGYAPFPKESEAMGIPVIWLLNNEKVNPSWGKVARIKCLEDN</sequence>
<dbReference type="PANTHER" id="PTHR38730:SF1">
    <property type="entry name" value="SLL7028 PROTEIN"/>
    <property type="match status" value="1"/>
</dbReference>
<dbReference type="InterPro" id="IPR036465">
    <property type="entry name" value="vWFA_dom_sf"/>
</dbReference>
<dbReference type="RefSeq" id="WP_005360404.1">
    <property type="nucleotide sequence ID" value="NZ_DS264270.1"/>
</dbReference>